<dbReference type="EMBL" id="JACHVA010000033">
    <property type="protein sequence ID" value="MBC2600650.1"/>
    <property type="molecule type" value="Genomic_DNA"/>
</dbReference>
<dbReference type="RefSeq" id="WP_185691390.1">
    <property type="nucleotide sequence ID" value="NZ_JACHVA010000033.1"/>
</dbReference>
<dbReference type="AlphaFoldDB" id="A0A7X1E2N1"/>
<sequence>MIEILVIIIVLGAALLLPWISQWDPELLLLLITGILNLINLGMTIINIVQAIRKDPRFLNSGILGSVQLLIGCALLLAFLLTLGPRIETWLCGAPYMFGGIVVLGIYGTRSIPQSRRTKE</sequence>
<comment type="caution">
    <text evidence="2">The sequence shown here is derived from an EMBL/GenBank/DDBJ whole genome shotgun (WGS) entry which is preliminary data.</text>
</comment>
<name>A0A7X1E2N1_9BACT</name>
<feature type="transmembrane region" description="Helical" evidence="1">
    <location>
        <begin position="27"/>
        <end position="49"/>
    </location>
</feature>
<reference evidence="2 3" key="1">
    <citation type="submission" date="2020-07" db="EMBL/GenBank/DDBJ databases">
        <authorList>
            <person name="Feng X."/>
        </authorList>
    </citation>
    <scope>NUCLEOTIDE SEQUENCE [LARGE SCALE GENOMIC DNA]</scope>
    <source>
        <strain evidence="2 3">JCM14086</strain>
    </source>
</reference>
<feature type="transmembrane region" description="Helical" evidence="1">
    <location>
        <begin position="87"/>
        <end position="107"/>
    </location>
</feature>
<accession>A0A7X1E2N1</accession>
<evidence type="ECO:0000313" key="3">
    <source>
        <dbReference type="Proteomes" id="UP000525652"/>
    </source>
</evidence>
<evidence type="ECO:0000256" key="1">
    <source>
        <dbReference type="SAM" id="Phobius"/>
    </source>
</evidence>
<gene>
    <name evidence="2" type="ORF">H5P30_02525</name>
</gene>
<keyword evidence="1" id="KW-1133">Transmembrane helix</keyword>
<keyword evidence="1" id="KW-0472">Membrane</keyword>
<dbReference type="Proteomes" id="UP000525652">
    <property type="component" value="Unassembled WGS sequence"/>
</dbReference>
<evidence type="ECO:0000313" key="2">
    <source>
        <dbReference type="EMBL" id="MBC2600650.1"/>
    </source>
</evidence>
<keyword evidence="3" id="KW-1185">Reference proteome</keyword>
<feature type="transmembrane region" description="Helical" evidence="1">
    <location>
        <begin position="5"/>
        <end position="21"/>
    </location>
</feature>
<feature type="transmembrane region" description="Helical" evidence="1">
    <location>
        <begin position="61"/>
        <end position="81"/>
    </location>
</feature>
<proteinExistence type="predicted"/>
<keyword evidence="1" id="KW-0812">Transmembrane</keyword>
<organism evidence="2 3">
    <name type="scientific">Puniceicoccus vermicola</name>
    <dbReference type="NCBI Taxonomy" id="388746"/>
    <lineage>
        <taxon>Bacteria</taxon>
        <taxon>Pseudomonadati</taxon>
        <taxon>Verrucomicrobiota</taxon>
        <taxon>Opitutia</taxon>
        <taxon>Puniceicoccales</taxon>
        <taxon>Puniceicoccaceae</taxon>
        <taxon>Puniceicoccus</taxon>
    </lineage>
</organism>
<protein>
    <submittedName>
        <fullName evidence="2">Uncharacterized protein</fullName>
    </submittedName>
</protein>